<evidence type="ECO:0000256" key="7">
    <source>
        <dbReference type="RuleBase" id="RU000397"/>
    </source>
</evidence>
<feature type="binding site" evidence="4">
    <location>
        <position position="181"/>
    </location>
    <ligand>
        <name>D-glyceraldehyde 3-phosphate</name>
        <dbReference type="ChEBI" id="CHEBI:59776"/>
    </ligand>
</feature>
<dbReference type="EMBL" id="PFBV01000003">
    <property type="protein sequence ID" value="PIT88318.1"/>
    <property type="molecule type" value="Genomic_DNA"/>
</dbReference>
<evidence type="ECO:0000259" key="9">
    <source>
        <dbReference type="SMART" id="SM00846"/>
    </source>
</evidence>
<evidence type="ECO:0000256" key="1">
    <source>
        <dbReference type="ARBA" id="ARBA00007406"/>
    </source>
</evidence>
<keyword evidence="5" id="KW-0547">Nucleotide-binding</keyword>
<feature type="binding site" evidence="4">
    <location>
        <position position="232"/>
    </location>
    <ligand>
        <name>D-glyceraldehyde 3-phosphate</name>
        <dbReference type="ChEBI" id="CHEBI:59776"/>
    </ligand>
</feature>
<accession>A0A2M6W691</accession>
<dbReference type="InterPro" id="IPR036291">
    <property type="entry name" value="NAD(P)-bd_dom_sf"/>
</dbReference>
<protein>
    <recommendedName>
        <fullName evidence="8">Glyceraldehyde-3-phosphate dehydrogenase</fullName>
        <ecNumber evidence="8">1.2.1.-</ecNumber>
    </recommendedName>
</protein>
<dbReference type="CDD" id="cd18126">
    <property type="entry name" value="GAPDH_I_C"/>
    <property type="match status" value="1"/>
</dbReference>
<dbReference type="PROSITE" id="PS00071">
    <property type="entry name" value="GAPDH"/>
    <property type="match status" value="1"/>
</dbReference>
<evidence type="ECO:0000256" key="8">
    <source>
        <dbReference type="RuleBase" id="RU361160"/>
    </source>
</evidence>
<dbReference type="SUPFAM" id="SSF55347">
    <property type="entry name" value="Glyceraldehyde-3-phosphate dehydrogenase-like, C-terminal domain"/>
    <property type="match status" value="1"/>
</dbReference>
<evidence type="ECO:0000256" key="2">
    <source>
        <dbReference type="ARBA" id="ARBA00023002"/>
    </source>
</evidence>
<evidence type="ECO:0000256" key="5">
    <source>
        <dbReference type="PIRSR" id="PIRSR000149-3"/>
    </source>
</evidence>
<comment type="caution">
    <text evidence="10">The sequence shown here is derived from an EMBL/GenBank/DDBJ whole genome shotgun (WGS) entry which is preliminary data.</text>
</comment>
<feature type="binding site" evidence="4">
    <location>
        <begin position="150"/>
        <end position="152"/>
    </location>
    <ligand>
        <name>D-glyceraldehyde 3-phosphate</name>
        <dbReference type="ChEBI" id="CHEBI:59776"/>
    </ligand>
</feature>
<dbReference type="InterPro" id="IPR020830">
    <property type="entry name" value="GlycerAld_3-P_DH_AS"/>
</dbReference>
<feature type="site" description="Activates thiol group during catalysis" evidence="6">
    <location>
        <position position="178"/>
    </location>
</feature>
<dbReference type="InterPro" id="IPR020829">
    <property type="entry name" value="GlycerAld_3-P_DH_cat"/>
</dbReference>
<dbReference type="Pfam" id="PF00044">
    <property type="entry name" value="Gp_dh_N"/>
    <property type="match status" value="1"/>
</dbReference>
<feature type="binding site" evidence="5">
    <location>
        <position position="315"/>
    </location>
    <ligand>
        <name>NAD(+)</name>
        <dbReference type="ChEBI" id="CHEBI:57540"/>
    </ligand>
</feature>
<dbReference type="PRINTS" id="PR00078">
    <property type="entry name" value="G3PDHDRGNASE"/>
</dbReference>
<dbReference type="CDD" id="cd05214">
    <property type="entry name" value="GAPDH_I_N"/>
    <property type="match status" value="1"/>
</dbReference>
<dbReference type="GO" id="GO:0016620">
    <property type="term" value="F:oxidoreductase activity, acting on the aldehyde or oxo group of donors, NAD or NADP as acceptor"/>
    <property type="evidence" value="ECO:0007669"/>
    <property type="project" value="InterPro"/>
</dbReference>
<reference evidence="11" key="1">
    <citation type="submission" date="2017-09" db="EMBL/GenBank/DDBJ databases">
        <title>Depth-based differentiation of microbial function through sediment-hosted aquifers and enrichment of novel symbionts in the deep terrestrial subsurface.</title>
        <authorList>
            <person name="Probst A.J."/>
            <person name="Ladd B."/>
            <person name="Jarett J.K."/>
            <person name="Geller-Mcgrath D.E."/>
            <person name="Sieber C.M.K."/>
            <person name="Emerson J.B."/>
            <person name="Anantharaman K."/>
            <person name="Thomas B.C."/>
            <person name="Malmstrom R."/>
            <person name="Stieglmeier M."/>
            <person name="Klingl A."/>
            <person name="Woyke T."/>
            <person name="Ryan C.M."/>
            <person name="Banfield J.F."/>
        </authorList>
    </citation>
    <scope>NUCLEOTIDE SEQUENCE [LARGE SCALE GENOMIC DNA]</scope>
</reference>
<feature type="domain" description="Glyceraldehyde 3-phosphate dehydrogenase NAD(P) binding" evidence="9">
    <location>
        <begin position="1"/>
        <end position="151"/>
    </location>
</feature>
<dbReference type="PIRSF" id="PIRSF000149">
    <property type="entry name" value="GAP_DH"/>
    <property type="match status" value="1"/>
</dbReference>
<feature type="binding site" evidence="5">
    <location>
        <begin position="10"/>
        <end position="11"/>
    </location>
    <ligand>
        <name>NAD(+)</name>
        <dbReference type="ChEBI" id="CHEBI:57540"/>
    </ligand>
</feature>
<dbReference type="NCBIfam" id="TIGR01534">
    <property type="entry name" value="GAPDH-I"/>
    <property type="match status" value="1"/>
</dbReference>
<dbReference type="GO" id="GO:0050661">
    <property type="term" value="F:NADP binding"/>
    <property type="evidence" value="ECO:0007669"/>
    <property type="project" value="InterPro"/>
</dbReference>
<dbReference type="InterPro" id="IPR006424">
    <property type="entry name" value="Glyceraldehyde-3-P_DH_1"/>
</dbReference>
<evidence type="ECO:0000313" key="10">
    <source>
        <dbReference type="EMBL" id="PIT88318.1"/>
    </source>
</evidence>
<dbReference type="Pfam" id="PF02800">
    <property type="entry name" value="Gp_dh_C"/>
    <property type="match status" value="1"/>
</dbReference>
<dbReference type="InterPro" id="IPR020828">
    <property type="entry name" value="GlycerAld_3-P_DH_NAD(P)-bd"/>
</dbReference>
<dbReference type="GO" id="GO:0006006">
    <property type="term" value="P:glucose metabolic process"/>
    <property type="evidence" value="ECO:0007669"/>
    <property type="project" value="InterPro"/>
</dbReference>
<dbReference type="SMART" id="SM00846">
    <property type="entry name" value="Gp_dh_N"/>
    <property type="match status" value="1"/>
</dbReference>
<dbReference type="PANTHER" id="PTHR43148">
    <property type="entry name" value="GLYCERALDEHYDE-3-PHOSPHATE DEHYDROGENASE 2"/>
    <property type="match status" value="1"/>
</dbReference>
<proteinExistence type="inferred from homology"/>
<feature type="binding site" evidence="4">
    <location>
        <begin position="209"/>
        <end position="210"/>
    </location>
    <ligand>
        <name>D-glyceraldehyde 3-phosphate</name>
        <dbReference type="ChEBI" id="CHEBI:59776"/>
    </ligand>
</feature>
<evidence type="ECO:0000313" key="11">
    <source>
        <dbReference type="Proteomes" id="UP000231426"/>
    </source>
</evidence>
<feature type="binding site" evidence="5">
    <location>
        <position position="32"/>
    </location>
    <ligand>
        <name>NAD(+)</name>
        <dbReference type="ChEBI" id="CHEBI:57540"/>
    </ligand>
</feature>
<dbReference type="AlphaFoldDB" id="A0A2M6W691"/>
<dbReference type="Proteomes" id="UP000231426">
    <property type="component" value="Unassembled WGS sequence"/>
</dbReference>
<dbReference type="EC" id="1.2.1.-" evidence="8"/>
<sequence length="331" mass="36448">MNLAINGFGRIGRQAFKIAFARKNINIVAINDLTDPKTLAHLLKYDTSYREWERKVSFDDNHIIVDGKKIPVYAEKDPAVLPWKKLKIDTVLECTGKFTKREGAELHIKAGAKRVILSAPGKGGEIPTYVRGVNCGLVKKEKSSIINNASCTTNCIAPIMAVLEEKFGIKKAMMSTVHGYTADQNLQDGPHKDLRRARAAAQNIVPTTTGAAKAVGEVIPSLKGIFDGLSLRVPILTVSLADITAIMKKKVTKEEIHKAMIEASKTPRFKNILITTSEELVSSDFVANPYSAVVDLNLINVVDGDLVKVVAWYDNEMGYSYRLVEMAELFC</sequence>
<evidence type="ECO:0000256" key="3">
    <source>
        <dbReference type="PIRSR" id="PIRSR000149-1"/>
    </source>
</evidence>
<evidence type="ECO:0000256" key="6">
    <source>
        <dbReference type="PIRSR" id="PIRSR000149-4"/>
    </source>
</evidence>
<dbReference type="InterPro" id="IPR020831">
    <property type="entry name" value="GlycerAld/Erythrose_P_DH"/>
</dbReference>
<dbReference type="GO" id="GO:0051287">
    <property type="term" value="F:NAD binding"/>
    <property type="evidence" value="ECO:0007669"/>
    <property type="project" value="InterPro"/>
</dbReference>
<comment type="similarity">
    <text evidence="1 7">Belongs to the glyceraldehyde-3-phosphate dehydrogenase family.</text>
</comment>
<organism evidence="10 11">
    <name type="scientific">Candidatus Magasanikbacteria bacterium CG10_big_fil_rev_8_21_14_0_10_36_32</name>
    <dbReference type="NCBI Taxonomy" id="1974646"/>
    <lineage>
        <taxon>Bacteria</taxon>
        <taxon>Candidatus Magasanikiibacteriota</taxon>
    </lineage>
</organism>
<name>A0A2M6W691_9BACT</name>
<dbReference type="FunFam" id="3.30.360.10:FF:000002">
    <property type="entry name" value="Glyceraldehyde-3-phosphate dehydrogenase"/>
    <property type="match status" value="1"/>
</dbReference>
<dbReference type="SUPFAM" id="SSF51735">
    <property type="entry name" value="NAD(P)-binding Rossmann-fold domains"/>
    <property type="match status" value="1"/>
</dbReference>
<feature type="active site" description="Nucleophile" evidence="3">
    <location>
        <position position="151"/>
    </location>
</feature>
<keyword evidence="2 8" id="KW-0560">Oxidoreductase</keyword>
<evidence type="ECO:0000256" key="4">
    <source>
        <dbReference type="PIRSR" id="PIRSR000149-2"/>
    </source>
</evidence>
<keyword evidence="5" id="KW-0520">NAD</keyword>
<dbReference type="Gene3D" id="3.40.50.720">
    <property type="entry name" value="NAD(P)-binding Rossmann-like Domain"/>
    <property type="match status" value="1"/>
</dbReference>
<dbReference type="FunFam" id="3.40.50.720:FF:000001">
    <property type="entry name" value="Glyceraldehyde-3-phosphate dehydrogenase"/>
    <property type="match status" value="1"/>
</dbReference>
<feature type="binding site" evidence="5">
    <location>
        <position position="118"/>
    </location>
    <ligand>
        <name>NAD(+)</name>
        <dbReference type="ChEBI" id="CHEBI:57540"/>
    </ligand>
</feature>
<dbReference type="Gene3D" id="3.30.360.10">
    <property type="entry name" value="Dihydrodipicolinate Reductase, domain 2"/>
    <property type="match status" value="1"/>
</dbReference>
<gene>
    <name evidence="10" type="primary">gap</name>
    <name evidence="10" type="ORF">COU29_00815</name>
</gene>